<dbReference type="InterPro" id="IPR036388">
    <property type="entry name" value="WH-like_DNA-bd_sf"/>
</dbReference>
<dbReference type="InterPro" id="IPR056789">
    <property type="entry name" value="LRR_R13L1-DRL21"/>
</dbReference>
<accession>A0AAV8EZQ4</accession>
<dbReference type="PANTHER" id="PTHR36766">
    <property type="entry name" value="PLANT BROAD-SPECTRUM MILDEW RESISTANCE PROTEIN RPW8"/>
    <property type="match status" value="1"/>
</dbReference>
<gene>
    <name evidence="12" type="ORF">LUZ62_035458</name>
</gene>
<evidence type="ECO:0000256" key="4">
    <source>
        <dbReference type="ARBA" id="ARBA00022741"/>
    </source>
</evidence>
<dbReference type="Pfam" id="PF23559">
    <property type="entry name" value="WHD_DRP"/>
    <property type="match status" value="1"/>
</dbReference>
<evidence type="ECO:0000259" key="9">
    <source>
        <dbReference type="Pfam" id="PF18052"/>
    </source>
</evidence>
<dbReference type="GO" id="GO:0006952">
    <property type="term" value="P:defense response"/>
    <property type="evidence" value="ECO:0007669"/>
    <property type="project" value="UniProtKB-KW"/>
</dbReference>
<keyword evidence="7" id="KW-0175">Coiled coil</keyword>
<dbReference type="Proteomes" id="UP001140206">
    <property type="component" value="Chromosome 2"/>
</dbReference>
<comment type="caution">
    <text evidence="12">The sequence shown here is derived from an EMBL/GenBank/DDBJ whole genome shotgun (WGS) entry which is preliminary data.</text>
</comment>
<feature type="domain" description="Disease resistance protein winged helix" evidence="10">
    <location>
        <begin position="417"/>
        <end position="469"/>
    </location>
</feature>
<dbReference type="GO" id="GO:0051707">
    <property type="term" value="P:response to other organism"/>
    <property type="evidence" value="ECO:0007669"/>
    <property type="project" value="UniProtKB-ARBA"/>
</dbReference>
<evidence type="ECO:0000313" key="12">
    <source>
        <dbReference type="EMBL" id="KAJ4784212.1"/>
    </source>
</evidence>
<dbReference type="InterPro" id="IPR032675">
    <property type="entry name" value="LRR_dom_sf"/>
</dbReference>
<dbReference type="Gene3D" id="3.40.50.300">
    <property type="entry name" value="P-loop containing nucleotide triphosphate hydrolases"/>
    <property type="match status" value="1"/>
</dbReference>
<dbReference type="InterPro" id="IPR041118">
    <property type="entry name" value="Rx_N"/>
</dbReference>
<proteinExistence type="inferred from homology"/>
<dbReference type="GO" id="GO:0005524">
    <property type="term" value="F:ATP binding"/>
    <property type="evidence" value="ECO:0007669"/>
    <property type="project" value="UniProtKB-KW"/>
</dbReference>
<dbReference type="PROSITE" id="PS51450">
    <property type="entry name" value="LRR"/>
    <property type="match status" value="1"/>
</dbReference>
<evidence type="ECO:0000259" key="11">
    <source>
        <dbReference type="Pfam" id="PF25019"/>
    </source>
</evidence>
<dbReference type="Pfam" id="PF18052">
    <property type="entry name" value="Rx_N"/>
    <property type="match status" value="1"/>
</dbReference>
<dbReference type="EMBL" id="JAMFTS010000002">
    <property type="protein sequence ID" value="KAJ4784212.1"/>
    <property type="molecule type" value="Genomic_DNA"/>
</dbReference>
<dbReference type="InterPro" id="IPR003591">
    <property type="entry name" value="Leu-rich_rpt_typical-subtyp"/>
</dbReference>
<dbReference type="InterPro" id="IPR002182">
    <property type="entry name" value="NB-ARC"/>
</dbReference>
<dbReference type="Pfam" id="PF25019">
    <property type="entry name" value="LRR_R13L1-DRL21"/>
    <property type="match status" value="1"/>
</dbReference>
<feature type="domain" description="NB-ARC" evidence="8">
    <location>
        <begin position="166"/>
        <end position="340"/>
    </location>
</feature>
<feature type="domain" description="Disease resistance N-terminal" evidence="9">
    <location>
        <begin position="9"/>
        <end position="95"/>
    </location>
</feature>
<dbReference type="SUPFAM" id="SSF52058">
    <property type="entry name" value="L domain-like"/>
    <property type="match status" value="2"/>
</dbReference>
<dbReference type="SMART" id="SM00369">
    <property type="entry name" value="LRR_TYP"/>
    <property type="match status" value="2"/>
</dbReference>
<protein>
    <submittedName>
        <fullName evidence="12">Uncharacterized protein</fullName>
    </submittedName>
</protein>
<organism evidence="12 13">
    <name type="scientific">Rhynchospora pubera</name>
    <dbReference type="NCBI Taxonomy" id="906938"/>
    <lineage>
        <taxon>Eukaryota</taxon>
        <taxon>Viridiplantae</taxon>
        <taxon>Streptophyta</taxon>
        <taxon>Embryophyta</taxon>
        <taxon>Tracheophyta</taxon>
        <taxon>Spermatophyta</taxon>
        <taxon>Magnoliopsida</taxon>
        <taxon>Liliopsida</taxon>
        <taxon>Poales</taxon>
        <taxon>Cyperaceae</taxon>
        <taxon>Cyperoideae</taxon>
        <taxon>Rhynchosporeae</taxon>
        <taxon>Rhynchospora</taxon>
    </lineage>
</organism>
<name>A0AAV8EZQ4_9POAL</name>
<keyword evidence="4" id="KW-0547">Nucleotide-binding</keyword>
<dbReference type="GO" id="GO:0043531">
    <property type="term" value="F:ADP binding"/>
    <property type="evidence" value="ECO:0007669"/>
    <property type="project" value="InterPro"/>
</dbReference>
<keyword evidence="3" id="KW-0677">Repeat</keyword>
<dbReference type="InterPro" id="IPR058922">
    <property type="entry name" value="WHD_DRP"/>
</dbReference>
<comment type="similarity">
    <text evidence="1">Belongs to the disease resistance NB-LRR family.</text>
</comment>
<dbReference type="InterPro" id="IPR027417">
    <property type="entry name" value="P-loop_NTPase"/>
</dbReference>
<dbReference type="PANTHER" id="PTHR36766:SF40">
    <property type="entry name" value="DISEASE RESISTANCE PROTEIN RGA3"/>
    <property type="match status" value="1"/>
</dbReference>
<evidence type="ECO:0000313" key="13">
    <source>
        <dbReference type="Proteomes" id="UP001140206"/>
    </source>
</evidence>
<evidence type="ECO:0000256" key="1">
    <source>
        <dbReference type="ARBA" id="ARBA00008894"/>
    </source>
</evidence>
<evidence type="ECO:0000256" key="3">
    <source>
        <dbReference type="ARBA" id="ARBA00022737"/>
    </source>
</evidence>
<evidence type="ECO:0000256" key="6">
    <source>
        <dbReference type="ARBA" id="ARBA00022840"/>
    </source>
</evidence>
<evidence type="ECO:0000259" key="8">
    <source>
        <dbReference type="Pfam" id="PF00931"/>
    </source>
</evidence>
<reference evidence="12" key="1">
    <citation type="submission" date="2022-08" db="EMBL/GenBank/DDBJ databases">
        <authorList>
            <person name="Marques A."/>
        </authorList>
    </citation>
    <scope>NUCLEOTIDE SEQUENCE</scope>
    <source>
        <strain evidence="12">RhyPub2mFocal</strain>
        <tissue evidence="12">Leaves</tissue>
    </source>
</reference>
<evidence type="ECO:0000256" key="7">
    <source>
        <dbReference type="SAM" id="Coils"/>
    </source>
</evidence>
<sequence length="1094" mass="126361">MAEMASSAFLQVVFQIAANFIIEEMGLENNLQNELEVLEKNVAMIRATLNDAETTNPSQSLKIWLDELRDVGYDAIDLLDEHNTELQRRNLVHYSELRHKVSFINPKRVFYRLGMSHKIKKVSLKMDDVYKRRINFGLNVNECPSVRNNHEITTSLLPTHIIVGRETEKREILNNLIPNGNMQVGESKLSIFAIYGMGRIGKTTFAQLIYNDERTLMYFEMRLWVHVSYEFDLEKVTHSILESMDEPKYTGINLDVSQRLIQKKLEGKRYLLVLDDFGNEKRHEWEKLIQPLCKGAPGSVIIITTRKKLVVDMVSVFPSYVHPLKNLSEYDFYSLVNHHATSDLYSLVNHNATSEIFENCCGIPEMAINLGDQLRRELDREKRKEIIQNWSERCSFLEESYSRLPSILKSCLAYCSIIPEGLQFEKEWIVQLWMAQNFIAKESEQRIEDTSNTYFDWLVERSFFQRTRIGLNIDLYEYIPDMAHQVAKHTTEECCVFDLNKPHNLKKTTKHMSIIFRSEGFSHIHDPFTKIYRCKGLYTLLVIGGDLINYPLKLLHNLFDCLGKLRALDLSYCNLGSLPDNIECLKHLRYLQLRNSNIQELPESICILYNLQTLGLRNCLFLKKLPEYTRCLKQLRHLDLHLDYLCHNINQTTWSCDILKSMPPYIGLLTNLQVLSRFVVSIENHCGISELKNLNDLQGELSISNLDLVKNPDDAAEAKLQAKKYIKRLELLWRRDTELHQCSNNKLIELVLENLKPNSNVKELNIVGYPGKFLPSWLGSTYLSNMRAIFLSDCTNCLVLPTLGNLPLLQDLHVKGMHSLKSINCEFCGSNQICFPFLKKLVFENMSIVEEWSANENCELSHLSELILKDCAKFQRLAHNFPSLTKLTIEKLPSFVSLSRCPSLKYLKIVASDDWIWDSWCCLSSVLSLTLSQLSLEIFPANLPKILDSLRCLEISHCNSLTRFPNGCIPTGVTYLCIKDCPMLQELPKGLETLKSLEDLEIQDCKNLKYLPELKHLKLLRKLEISGCHLFKFLPRNGLPNALHFLSINDCPLFSKQFEDLQSPDRTKIKHVFSVWIDQKHFPTPGGNQGESSN</sequence>
<keyword evidence="2" id="KW-0433">Leucine-rich repeat</keyword>
<dbReference type="Gene3D" id="1.10.10.10">
    <property type="entry name" value="Winged helix-like DNA-binding domain superfamily/Winged helix DNA-binding domain"/>
    <property type="match status" value="1"/>
</dbReference>
<dbReference type="Pfam" id="PF00931">
    <property type="entry name" value="NB-ARC"/>
    <property type="match status" value="1"/>
</dbReference>
<feature type="coiled-coil region" evidence="7">
    <location>
        <begin position="21"/>
        <end position="55"/>
    </location>
</feature>
<dbReference type="PRINTS" id="PR00364">
    <property type="entry name" value="DISEASERSIST"/>
</dbReference>
<keyword evidence="6" id="KW-0067">ATP-binding</keyword>
<evidence type="ECO:0000256" key="5">
    <source>
        <dbReference type="ARBA" id="ARBA00022821"/>
    </source>
</evidence>
<evidence type="ECO:0000259" key="10">
    <source>
        <dbReference type="Pfam" id="PF23559"/>
    </source>
</evidence>
<evidence type="ECO:0000256" key="2">
    <source>
        <dbReference type="ARBA" id="ARBA00022614"/>
    </source>
</evidence>
<keyword evidence="5" id="KW-0611">Plant defense</keyword>
<dbReference type="SUPFAM" id="SSF52540">
    <property type="entry name" value="P-loop containing nucleoside triphosphate hydrolases"/>
    <property type="match status" value="1"/>
</dbReference>
<dbReference type="Gene3D" id="1.20.5.4130">
    <property type="match status" value="1"/>
</dbReference>
<dbReference type="InterPro" id="IPR001611">
    <property type="entry name" value="Leu-rich_rpt"/>
</dbReference>
<dbReference type="AlphaFoldDB" id="A0AAV8EZQ4"/>
<feature type="domain" description="R13L1/DRL21-like LRR repeat region" evidence="11">
    <location>
        <begin position="688"/>
        <end position="817"/>
    </location>
</feature>
<dbReference type="Gene3D" id="3.80.10.10">
    <property type="entry name" value="Ribonuclease Inhibitor"/>
    <property type="match status" value="3"/>
</dbReference>
<keyword evidence="13" id="KW-1185">Reference proteome</keyword>